<evidence type="ECO:0000256" key="4">
    <source>
        <dbReference type="ARBA" id="ARBA00022932"/>
    </source>
</evidence>
<dbReference type="GO" id="GO:0003887">
    <property type="term" value="F:DNA-directed DNA polymerase activity"/>
    <property type="evidence" value="ECO:0007669"/>
    <property type="project" value="UniProtKB-KW"/>
</dbReference>
<name>A0A914MWG8_MELIC</name>
<dbReference type="EC" id="2.7.7.7" evidence="1"/>
<keyword evidence="5" id="KW-1185">Reference proteome</keyword>
<dbReference type="AlphaFoldDB" id="A0A914MWG8"/>
<evidence type="ECO:0000256" key="3">
    <source>
        <dbReference type="ARBA" id="ARBA00022695"/>
    </source>
</evidence>
<protein>
    <recommendedName>
        <fullName evidence="1">DNA-directed DNA polymerase</fullName>
        <ecNumber evidence="1">2.7.7.7</ecNumber>
    </recommendedName>
</protein>
<dbReference type="GO" id="GO:0003682">
    <property type="term" value="F:chromatin binding"/>
    <property type="evidence" value="ECO:0007669"/>
    <property type="project" value="TreeGrafter"/>
</dbReference>
<proteinExistence type="predicted"/>
<accession>A0A914MWG8</accession>
<dbReference type="WBParaSite" id="Minc3s02941g32153">
    <property type="protein sequence ID" value="Minc3s02941g32153"/>
    <property type="gene ID" value="Minc3s02941g32153"/>
</dbReference>
<keyword evidence="3" id="KW-0548">Nucleotidyltransferase</keyword>
<dbReference type="GO" id="GO:0005658">
    <property type="term" value="C:alpha DNA polymerase:primase complex"/>
    <property type="evidence" value="ECO:0007669"/>
    <property type="project" value="TreeGrafter"/>
</dbReference>
<dbReference type="GO" id="GO:0003697">
    <property type="term" value="F:single-stranded DNA binding"/>
    <property type="evidence" value="ECO:0007669"/>
    <property type="project" value="TreeGrafter"/>
</dbReference>
<keyword evidence="2" id="KW-0808">Transferase</keyword>
<dbReference type="PANTHER" id="PTHR45861:SF1">
    <property type="entry name" value="DNA POLYMERASE ALPHA CATALYTIC SUBUNIT"/>
    <property type="match status" value="1"/>
</dbReference>
<keyword evidence="4" id="KW-0239">DNA-directed DNA polymerase</keyword>
<dbReference type="GO" id="GO:0003688">
    <property type="term" value="F:DNA replication origin binding"/>
    <property type="evidence" value="ECO:0007669"/>
    <property type="project" value="TreeGrafter"/>
</dbReference>
<reference evidence="6" key="1">
    <citation type="submission" date="2022-11" db="UniProtKB">
        <authorList>
            <consortium name="WormBaseParasite"/>
        </authorList>
    </citation>
    <scope>IDENTIFICATION</scope>
</reference>
<dbReference type="Proteomes" id="UP000887563">
    <property type="component" value="Unplaced"/>
</dbReference>
<dbReference type="GO" id="GO:1902975">
    <property type="term" value="P:mitotic DNA replication initiation"/>
    <property type="evidence" value="ECO:0007669"/>
    <property type="project" value="TreeGrafter"/>
</dbReference>
<dbReference type="GO" id="GO:0006273">
    <property type="term" value="P:lagging strand elongation"/>
    <property type="evidence" value="ECO:0007669"/>
    <property type="project" value="TreeGrafter"/>
</dbReference>
<evidence type="ECO:0000256" key="2">
    <source>
        <dbReference type="ARBA" id="ARBA00022679"/>
    </source>
</evidence>
<sequence>MKNYLLNYYLAQQIHPVVMRLCEPIAEIDAYKIAEILGLDPSGYRKRIFEVSNGGDYTDTFGINKDEKIDLSVIFAPFLLK</sequence>
<dbReference type="Gene3D" id="1.10.132.60">
    <property type="entry name" value="DNA polymerase family B, C-terminal domain"/>
    <property type="match status" value="1"/>
</dbReference>
<dbReference type="PANTHER" id="PTHR45861">
    <property type="entry name" value="DNA POLYMERASE ALPHA CATALYTIC SUBUNIT"/>
    <property type="match status" value="1"/>
</dbReference>
<dbReference type="InterPro" id="IPR042087">
    <property type="entry name" value="DNA_pol_B_thumb"/>
</dbReference>
<organism evidence="5 6">
    <name type="scientific">Meloidogyne incognita</name>
    <name type="common">Southern root-knot nematode worm</name>
    <name type="synonym">Oxyuris incognita</name>
    <dbReference type="NCBI Taxonomy" id="6306"/>
    <lineage>
        <taxon>Eukaryota</taxon>
        <taxon>Metazoa</taxon>
        <taxon>Ecdysozoa</taxon>
        <taxon>Nematoda</taxon>
        <taxon>Chromadorea</taxon>
        <taxon>Rhabditida</taxon>
        <taxon>Tylenchina</taxon>
        <taxon>Tylenchomorpha</taxon>
        <taxon>Tylenchoidea</taxon>
        <taxon>Meloidogynidae</taxon>
        <taxon>Meloidogyninae</taxon>
        <taxon>Meloidogyne</taxon>
        <taxon>Meloidogyne incognita group</taxon>
    </lineage>
</organism>
<evidence type="ECO:0000313" key="5">
    <source>
        <dbReference type="Proteomes" id="UP000887563"/>
    </source>
</evidence>
<evidence type="ECO:0000313" key="6">
    <source>
        <dbReference type="WBParaSite" id="Minc3s02941g32153"/>
    </source>
</evidence>
<evidence type="ECO:0000256" key="1">
    <source>
        <dbReference type="ARBA" id="ARBA00012417"/>
    </source>
</evidence>
<dbReference type="GO" id="GO:0006272">
    <property type="term" value="P:leading strand elongation"/>
    <property type="evidence" value="ECO:0007669"/>
    <property type="project" value="TreeGrafter"/>
</dbReference>